<feature type="domain" description="Myb/SANT-like" evidence="1">
    <location>
        <begin position="80"/>
        <end position="142"/>
    </location>
</feature>
<name>A0A1U8K8I3_GOSHI</name>
<dbReference type="KEGG" id="ghi:107914410"/>
<organism evidence="2 3">
    <name type="scientific">Gossypium hirsutum</name>
    <name type="common">Upland cotton</name>
    <name type="synonym">Gossypium mexicanum</name>
    <dbReference type="NCBI Taxonomy" id="3635"/>
    <lineage>
        <taxon>Eukaryota</taxon>
        <taxon>Viridiplantae</taxon>
        <taxon>Streptophyta</taxon>
        <taxon>Embryophyta</taxon>
        <taxon>Tracheophyta</taxon>
        <taxon>Spermatophyta</taxon>
        <taxon>Magnoliopsida</taxon>
        <taxon>eudicotyledons</taxon>
        <taxon>Gunneridae</taxon>
        <taxon>Pentapetalae</taxon>
        <taxon>rosids</taxon>
        <taxon>malvids</taxon>
        <taxon>Malvales</taxon>
        <taxon>Malvaceae</taxon>
        <taxon>Malvoideae</taxon>
        <taxon>Gossypium</taxon>
    </lineage>
</organism>
<evidence type="ECO:0000259" key="1">
    <source>
        <dbReference type="Pfam" id="PF12776"/>
    </source>
</evidence>
<keyword evidence="2" id="KW-1185">Reference proteome</keyword>
<dbReference type="RefSeq" id="XP_016698810.1">
    <property type="nucleotide sequence ID" value="XM_016843321.2"/>
</dbReference>
<dbReference type="Pfam" id="PF12776">
    <property type="entry name" value="Myb_DNA-bind_3"/>
    <property type="match status" value="1"/>
</dbReference>
<dbReference type="PaxDb" id="3635-A0A1U8K8I3"/>
<dbReference type="PANTHER" id="PTHR46929:SF23">
    <property type="entry name" value="L10-INTERACTING MYB DOMAIN-CONTAINING PROTEIN-LIKE"/>
    <property type="match status" value="1"/>
</dbReference>
<dbReference type="PANTHER" id="PTHR46929">
    <property type="entry name" value="EXPRESSED PROTEIN"/>
    <property type="match status" value="1"/>
</dbReference>
<sequence>MNKAIIHFLLRLLQPKKLLQRRPKSRNSFSFVLPQLISPLPQLSASNLELLSLSVIDCLQGKQKSRMGKGNKEGTSKQFRWTKPMEHVFLEILAEEAQKGNKPSKTFKADSINRVVEAISERFQVQCDAKHVENHLRSVKISGRLYAKFEVKVVLDGMIT</sequence>
<reference evidence="3" key="2">
    <citation type="submission" date="2025-08" db="UniProtKB">
        <authorList>
            <consortium name="RefSeq"/>
        </authorList>
    </citation>
    <scope>IDENTIFICATION</scope>
</reference>
<gene>
    <name evidence="3" type="primary">LOC107914410</name>
</gene>
<dbReference type="GeneID" id="107914410"/>
<reference evidence="2" key="1">
    <citation type="journal article" date="2020" name="Nat. Genet.">
        <title>Genomic diversifications of five Gossypium allopolyploid species and their impact on cotton improvement.</title>
        <authorList>
            <person name="Chen Z.J."/>
            <person name="Sreedasyam A."/>
            <person name="Ando A."/>
            <person name="Song Q."/>
            <person name="De Santiago L.M."/>
            <person name="Hulse-Kemp A.M."/>
            <person name="Ding M."/>
            <person name="Ye W."/>
            <person name="Kirkbride R.C."/>
            <person name="Jenkins J."/>
            <person name="Plott C."/>
            <person name="Lovell J."/>
            <person name="Lin Y.M."/>
            <person name="Vaughn R."/>
            <person name="Liu B."/>
            <person name="Simpson S."/>
            <person name="Scheffler B.E."/>
            <person name="Wen L."/>
            <person name="Saski C.A."/>
            <person name="Grover C.E."/>
            <person name="Hu G."/>
            <person name="Conover J.L."/>
            <person name="Carlson J.W."/>
            <person name="Shu S."/>
            <person name="Boston L.B."/>
            <person name="Williams M."/>
            <person name="Peterson D.G."/>
            <person name="McGee K."/>
            <person name="Jones D.C."/>
            <person name="Wendel J.F."/>
            <person name="Stelly D.M."/>
            <person name="Grimwood J."/>
            <person name="Schmutz J."/>
        </authorList>
    </citation>
    <scope>NUCLEOTIDE SEQUENCE [LARGE SCALE GENOMIC DNA]</scope>
    <source>
        <strain evidence="2">cv. TM-1</strain>
    </source>
</reference>
<evidence type="ECO:0000313" key="2">
    <source>
        <dbReference type="Proteomes" id="UP000818029"/>
    </source>
</evidence>
<proteinExistence type="predicted"/>
<accession>A0A1U8K8I3</accession>
<dbReference type="AlphaFoldDB" id="A0A1U8K8I3"/>
<dbReference type="Proteomes" id="UP000818029">
    <property type="component" value="Chromosome D10"/>
</dbReference>
<evidence type="ECO:0000313" key="3">
    <source>
        <dbReference type="RefSeq" id="XP_016698810.1"/>
    </source>
</evidence>
<protein>
    <submittedName>
        <fullName evidence="3">Uncharacterized protein isoform X1</fullName>
    </submittedName>
</protein>
<dbReference type="InterPro" id="IPR024752">
    <property type="entry name" value="Myb/SANT-like_dom"/>
</dbReference>